<gene>
    <name evidence="1" type="ORF">PMG11_03820</name>
</gene>
<evidence type="ECO:0000313" key="2">
    <source>
        <dbReference type="Proteomes" id="UP000042958"/>
    </source>
</evidence>
<evidence type="ECO:0000313" key="1">
    <source>
        <dbReference type="EMBL" id="CEO59134.1"/>
    </source>
</evidence>
<protein>
    <submittedName>
        <fullName evidence="1">Uncharacterized protein</fullName>
    </submittedName>
</protein>
<dbReference type="EMBL" id="CDHK01000003">
    <property type="protein sequence ID" value="CEO59134.1"/>
    <property type="molecule type" value="Genomic_DNA"/>
</dbReference>
<name>A0A0F7VB47_PENBI</name>
<sequence>MQIPLHPLVQQDPGKRPGVVRIGVNIYQPVWWGQPCNWEFLFGNESGAMVMHLPSPEDDPYFASRWHPSRLRHFVDCGDIPSSHYGLALGLIDSCARGDRNSRDSISWVFSSLIKLSSRCAMNFIPRVDETLRHKMTERPIGFMDELGYTRPERPSTFE</sequence>
<reference evidence="2" key="1">
    <citation type="journal article" date="2015" name="Genome Announc.">
        <title>Draft genome sequence of the fungus Penicillium brasilianum MG11.</title>
        <authorList>
            <person name="Horn F."/>
            <person name="Linde J."/>
            <person name="Mattern D.J."/>
            <person name="Walther G."/>
            <person name="Guthke R."/>
            <person name="Brakhage A.A."/>
            <person name="Valiante V."/>
        </authorList>
    </citation>
    <scope>NUCLEOTIDE SEQUENCE [LARGE SCALE GENOMIC DNA]</scope>
    <source>
        <strain evidence="2">MG11</strain>
    </source>
</reference>
<dbReference type="AlphaFoldDB" id="A0A0F7VB47"/>
<keyword evidence="2" id="KW-1185">Reference proteome</keyword>
<accession>A0A0F7VB47</accession>
<dbReference type="Proteomes" id="UP000042958">
    <property type="component" value="Unassembled WGS sequence"/>
</dbReference>
<proteinExistence type="predicted"/>
<organism evidence="1 2">
    <name type="scientific">Penicillium brasilianum</name>
    <dbReference type="NCBI Taxonomy" id="104259"/>
    <lineage>
        <taxon>Eukaryota</taxon>
        <taxon>Fungi</taxon>
        <taxon>Dikarya</taxon>
        <taxon>Ascomycota</taxon>
        <taxon>Pezizomycotina</taxon>
        <taxon>Eurotiomycetes</taxon>
        <taxon>Eurotiomycetidae</taxon>
        <taxon>Eurotiales</taxon>
        <taxon>Aspergillaceae</taxon>
        <taxon>Penicillium</taxon>
    </lineage>
</organism>
<dbReference type="OrthoDB" id="10324745at2759"/>